<organism evidence="1 2">
    <name type="scientific">Dallia pectoralis</name>
    <name type="common">Alaska blackfish</name>
    <dbReference type="NCBI Taxonomy" id="75939"/>
    <lineage>
        <taxon>Eukaryota</taxon>
        <taxon>Metazoa</taxon>
        <taxon>Chordata</taxon>
        <taxon>Craniata</taxon>
        <taxon>Vertebrata</taxon>
        <taxon>Euteleostomi</taxon>
        <taxon>Actinopterygii</taxon>
        <taxon>Neopterygii</taxon>
        <taxon>Teleostei</taxon>
        <taxon>Protacanthopterygii</taxon>
        <taxon>Esociformes</taxon>
        <taxon>Umbridae</taxon>
        <taxon>Dallia</taxon>
    </lineage>
</organism>
<keyword evidence="2" id="KW-1185">Reference proteome</keyword>
<evidence type="ECO:0000313" key="1">
    <source>
        <dbReference type="EMBL" id="KAJ8010709.1"/>
    </source>
</evidence>
<dbReference type="Proteomes" id="UP001157502">
    <property type="component" value="Chromosome 6"/>
</dbReference>
<protein>
    <submittedName>
        <fullName evidence="1">Uncharacterized protein</fullName>
    </submittedName>
</protein>
<comment type="caution">
    <text evidence="1">The sequence shown here is derived from an EMBL/GenBank/DDBJ whole genome shotgun (WGS) entry which is preliminary data.</text>
</comment>
<proteinExistence type="predicted"/>
<sequence length="162" mass="18391">MKLNYFVTTVVLLVAFLPRYECRAIDSSGSVQRATSPEPDALSLPLLTRLGEEYYIRLGNGNRNPAASKLKVMNPESSYNQALQLQLTQRLLQSNVGNISRFISGFANQLDDSAERGRRSDDPPISLDLTFHMLRQMMELSRAEQLHQQAHSNRKMMEMFGK</sequence>
<name>A0ACC2H3Y7_DALPE</name>
<reference evidence="1" key="1">
    <citation type="submission" date="2021-05" db="EMBL/GenBank/DDBJ databases">
        <authorList>
            <person name="Pan Q."/>
            <person name="Jouanno E."/>
            <person name="Zahm M."/>
            <person name="Klopp C."/>
            <person name="Cabau C."/>
            <person name="Louis A."/>
            <person name="Berthelot C."/>
            <person name="Parey E."/>
            <person name="Roest Crollius H."/>
            <person name="Montfort J."/>
            <person name="Robinson-Rechavi M."/>
            <person name="Bouchez O."/>
            <person name="Lampietro C."/>
            <person name="Lopez Roques C."/>
            <person name="Donnadieu C."/>
            <person name="Postlethwait J."/>
            <person name="Bobe J."/>
            <person name="Dillon D."/>
            <person name="Chandos A."/>
            <person name="von Hippel F."/>
            <person name="Guiguen Y."/>
        </authorList>
    </citation>
    <scope>NUCLEOTIDE SEQUENCE</scope>
    <source>
        <strain evidence="1">YG-Jan2019</strain>
    </source>
</reference>
<gene>
    <name evidence="1" type="ORF">DPEC_G00077930</name>
</gene>
<dbReference type="EMBL" id="CM055733">
    <property type="protein sequence ID" value="KAJ8010709.1"/>
    <property type="molecule type" value="Genomic_DNA"/>
</dbReference>
<evidence type="ECO:0000313" key="2">
    <source>
        <dbReference type="Proteomes" id="UP001157502"/>
    </source>
</evidence>
<accession>A0ACC2H3Y7</accession>